<dbReference type="KEGG" id="lacs:H4075_10680"/>
<gene>
    <name evidence="1" type="ORF">H4075_10680</name>
</gene>
<dbReference type="Proteomes" id="UP000515344">
    <property type="component" value="Chromosome"/>
</dbReference>
<proteinExistence type="predicted"/>
<evidence type="ECO:0008006" key="3">
    <source>
        <dbReference type="Google" id="ProtNLM"/>
    </source>
</evidence>
<keyword evidence="2" id="KW-1185">Reference proteome</keyword>
<dbReference type="AlphaFoldDB" id="A0A7G5XMA3"/>
<evidence type="ECO:0000313" key="2">
    <source>
        <dbReference type="Proteomes" id="UP000515344"/>
    </source>
</evidence>
<evidence type="ECO:0000313" key="1">
    <source>
        <dbReference type="EMBL" id="QNA46606.1"/>
    </source>
</evidence>
<reference evidence="2" key="1">
    <citation type="submission" date="2020-08" db="EMBL/GenBank/DDBJ databases">
        <title>Lacibacter sp. S13-6-6 genome sequencing.</title>
        <authorList>
            <person name="Jin L."/>
        </authorList>
    </citation>
    <scope>NUCLEOTIDE SEQUENCE [LARGE SCALE GENOMIC DNA]</scope>
    <source>
        <strain evidence="2">S13-6-6</strain>
    </source>
</reference>
<accession>A0A7G5XMA3</accession>
<sequence length="258" mass="28870">MSQFREEKTDSLEYYQRKVKELRTENTKVLMSNAGYREAIANMNRLSAKTDNYGSFTLFTSVVSADFSKFNNDHTPVGFSPLSGQVWGIGFGLSYKKKRRIFDLDFGTVGIRKRSTKANEEIRSSFLTLFQFEWGYDLTRSNRFNIYPYAGFGFRTSYINYSSGERNINPNATNLSEIVINSRGGVSGDQNALSLQAGLGLETVLTKPSKNGGVILFAKAGTNQAVGSKPIDFSGVKYDPQLKYGNIDITIGFKFFGR</sequence>
<name>A0A7G5XMA3_9BACT</name>
<dbReference type="RefSeq" id="WP_182806498.1">
    <property type="nucleotide sequence ID" value="NZ_CP060007.1"/>
</dbReference>
<dbReference type="InterPro" id="IPR011250">
    <property type="entry name" value="OMP/PagP_B-barrel"/>
</dbReference>
<protein>
    <recommendedName>
        <fullName evidence="3">Outer membrane beta-barrel protein</fullName>
    </recommendedName>
</protein>
<dbReference type="SUPFAM" id="SSF56925">
    <property type="entry name" value="OMPA-like"/>
    <property type="match status" value="1"/>
</dbReference>
<organism evidence="1 2">
    <name type="scientific">Lacibacter sediminis</name>
    <dbReference type="NCBI Taxonomy" id="2760713"/>
    <lineage>
        <taxon>Bacteria</taxon>
        <taxon>Pseudomonadati</taxon>
        <taxon>Bacteroidota</taxon>
        <taxon>Chitinophagia</taxon>
        <taxon>Chitinophagales</taxon>
        <taxon>Chitinophagaceae</taxon>
        <taxon>Lacibacter</taxon>
    </lineage>
</organism>
<dbReference type="EMBL" id="CP060007">
    <property type="protein sequence ID" value="QNA46606.1"/>
    <property type="molecule type" value="Genomic_DNA"/>
</dbReference>